<dbReference type="RefSeq" id="WP_400292017.1">
    <property type="nucleotide sequence ID" value="NZ_JBIXKD010000003.1"/>
</dbReference>
<dbReference type="Proteomes" id="UP001617714">
    <property type="component" value="Unassembled WGS sequence"/>
</dbReference>
<reference evidence="1 2" key="1">
    <citation type="submission" date="2024-10" db="EMBL/GenBank/DDBJ databases">
        <authorList>
            <person name="Lu C.-H."/>
        </authorList>
    </citation>
    <scope>NUCLEOTIDE SEQUENCE [LARGE SCALE GENOMIC DNA]</scope>
    <source>
        <strain evidence="1 2">22QBSP01-2</strain>
    </source>
</reference>
<dbReference type="SUPFAM" id="SSF103642">
    <property type="entry name" value="Sec-C motif"/>
    <property type="match status" value="1"/>
</dbReference>
<dbReference type="Gene3D" id="3.10.450.50">
    <property type="match status" value="1"/>
</dbReference>
<accession>A0ABW8FUP8</accession>
<organism evidence="1 2">
    <name type="scientific">Pectobacterium parvum</name>
    <dbReference type="NCBI Taxonomy" id="2778550"/>
    <lineage>
        <taxon>Bacteria</taxon>
        <taxon>Pseudomonadati</taxon>
        <taxon>Pseudomonadota</taxon>
        <taxon>Gammaproteobacteria</taxon>
        <taxon>Enterobacterales</taxon>
        <taxon>Pectobacteriaceae</taxon>
        <taxon>Pectobacterium</taxon>
    </lineage>
</organism>
<sequence length="371" mass="42620">MSKIGRNEKCWCGSGKKYKHCHSGRDKQVPLSRGDAQRVLSFFSNVSRCSVPERIKHECQTRIVKAHTLSKGNSLKSIAHEGHVLGLKYGLSSLERNNGRLILERIGINQASTFTGFCSYHDKELFSCVEDEPFKETKKQCTMLAYRPLMREVYVKEANYKVMKESRDFDKGLSFPEQLAWVKIANDNIKGAELNIADLDYIKVKIEKSIEDQSFGALNHFILHLEHVPNIMACGIHGPITDIFGNEIQEITSSENKRPAYMVVNLLALEDNGYMIFSWLPEDGEIIIKFIESIKKCSFDTLGDKLTNYIFTFFENIFASEVWWETLGEKQKRINELMMQGVIMHVYDLSMIKNESNQYNAINVKNIVELY</sequence>
<evidence type="ECO:0000313" key="1">
    <source>
        <dbReference type="EMBL" id="MFJ5320548.1"/>
    </source>
</evidence>
<comment type="caution">
    <text evidence="1">The sequence shown here is derived from an EMBL/GenBank/DDBJ whole genome shotgun (WGS) entry which is preliminary data.</text>
</comment>
<dbReference type="EMBL" id="JBIXKD010000003">
    <property type="protein sequence ID" value="MFJ5320548.1"/>
    <property type="molecule type" value="Genomic_DNA"/>
</dbReference>
<keyword evidence="2" id="KW-1185">Reference proteome</keyword>
<evidence type="ECO:0000313" key="2">
    <source>
        <dbReference type="Proteomes" id="UP001617714"/>
    </source>
</evidence>
<dbReference type="Pfam" id="PF02810">
    <property type="entry name" value="SEC-C"/>
    <property type="match status" value="1"/>
</dbReference>
<name>A0ABW8FUP8_9GAMM</name>
<gene>
    <name evidence="1" type="ORF">ACIPSN_04045</name>
</gene>
<protein>
    <submittedName>
        <fullName evidence="1">SEC-C metal-binding domain-containing protein</fullName>
    </submittedName>
</protein>
<dbReference type="InterPro" id="IPR004027">
    <property type="entry name" value="SEC_C_motif"/>
</dbReference>
<proteinExistence type="predicted"/>